<dbReference type="Proteomes" id="UP000076837">
    <property type="component" value="Unassembled WGS sequence"/>
</dbReference>
<dbReference type="OrthoDB" id="3677625at2759"/>
<dbReference type="AlphaFoldDB" id="A0A163JA25"/>
<feature type="region of interest" description="Disordered" evidence="1">
    <location>
        <begin position="40"/>
        <end position="100"/>
    </location>
</feature>
<name>A0A163JA25_DIDRA</name>
<feature type="compositionally biased region" description="Basic and acidic residues" evidence="1">
    <location>
        <begin position="46"/>
        <end position="58"/>
    </location>
</feature>
<keyword evidence="3" id="KW-1185">Reference proteome</keyword>
<sequence length="423" mass="47913">MGDRTTLVEKLLDGYRSKAHELLMDYLRNEKIRTETEQYIGQNEPSSKRVEEAFEQQHKPSRNLPRRSDLSLQQGRIRKDIPDARNGLYTPSNSAGSVKSEASSLASAGLERIYLISCDEIEDQPVTSRSEPVKHCLIGDRVVNNRSLAANKIIVDERVNVPLRSGGQKSEKATTAVSLTWRRRKEFTTNVDTFYIVSALLLGCDVILSSDPTLNRRFPSEVEEVQSPQERYDRRGFVDIEEVDPASSQYPPAVPLHSYPQNSLPPNMQRTYDITQAFRSSQRMRSGEPSAPVLHPTRIEHGLSNHAPTPYAAQEPSSGLLHLAGLWDKTPIKISFDPEALGETFFQAFSQWAVKRKRDGDLDRQRMTLWLKASKNMPDDEAYELSLKEGELEDLWEDAVKWIQENRGPKAPHLYAIVELEAG</sequence>
<evidence type="ECO:0000313" key="2">
    <source>
        <dbReference type="EMBL" id="KZM26237.1"/>
    </source>
</evidence>
<comment type="caution">
    <text evidence="2">The sequence shown here is derived from an EMBL/GenBank/DDBJ whole genome shotgun (WGS) entry which is preliminary data.</text>
</comment>
<proteinExistence type="predicted"/>
<protein>
    <submittedName>
        <fullName evidence="2">Uncharacterized protein</fullName>
    </submittedName>
</protein>
<evidence type="ECO:0000256" key="1">
    <source>
        <dbReference type="SAM" id="MobiDB-lite"/>
    </source>
</evidence>
<accession>A0A163JA25</accession>
<evidence type="ECO:0000313" key="3">
    <source>
        <dbReference type="Proteomes" id="UP000076837"/>
    </source>
</evidence>
<organism evidence="2 3">
    <name type="scientific">Didymella rabiei</name>
    <name type="common">Chickpea ascochyta blight fungus</name>
    <name type="synonym">Mycosphaerella rabiei</name>
    <dbReference type="NCBI Taxonomy" id="5454"/>
    <lineage>
        <taxon>Eukaryota</taxon>
        <taxon>Fungi</taxon>
        <taxon>Dikarya</taxon>
        <taxon>Ascomycota</taxon>
        <taxon>Pezizomycotina</taxon>
        <taxon>Dothideomycetes</taxon>
        <taxon>Pleosporomycetidae</taxon>
        <taxon>Pleosporales</taxon>
        <taxon>Pleosporineae</taxon>
        <taxon>Didymellaceae</taxon>
        <taxon>Ascochyta</taxon>
    </lineage>
</organism>
<dbReference type="EMBL" id="JYNV01000112">
    <property type="protein sequence ID" value="KZM26237.1"/>
    <property type="molecule type" value="Genomic_DNA"/>
</dbReference>
<gene>
    <name evidence="2" type="ORF">ST47_g2629</name>
</gene>
<reference evidence="2 3" key="1">
    <citation type="journal article" date="2016" name="Sci. Rep.">
        <title>Draft genome sequencing and secretome analysis of fungal phytopathogen Ascochyta rabiei provides insight into the necrotrophic effector repertoire.</title>
        <authorList>
            <person name="Verma S."/>
            <person name="Gazara R.K."/>
            <person name="Nizam S."/>
            <person name="Parween S."/>
            <person name="Chattopadhyay D."/>
            <person name="Verma P.K."/>
        </authorList>
    </citation>
    <scope>NUCLEOTIDE SEQUENCE [LARGE SCALE GENOMIC DNA]</scope>
    <source>
        <strain evidence="2 3">ArDII</strain>
    </source>
</reference>